<evidence type="ECO:0000256" key="8">
    <source>
        <dbReference type="ARBA" id="ARBA00025153"/>
    </source>
</evidence>
<comment type="function">
    <text evidence="12">Catalyzes the epimerization of the S- and R-forms of NAD(P)HX, a damaged form of NAD(P)H that is a result of enzymatic or heat-dependent hydration. This is a prerequisite for the S-specific NAD(P)H-hydrate dehydratase to allow the repair of both epimers of NAD(P)HX.</text>
</comment>
<evidence type="ECO:0000259" key="13">
    <source>
        <dbReference type="PROSITE" id="PS51383"/>
    </source>
</evidence>
<dbReference type="RefSeq" id="WP_036626472.1">
    <property type="nucleotide sequence ID" value="NZ_JBDLZH010000005.1"/>
</dbReference>
<comment type="subunit">
    <text evidence="11">Homotetramer.</text>
</comment>
<reference evidence="15 16" key="1">
    <citation type="submission" date="2014-04" db="EMBL/GenBank/DDBJ databases">
        <authorList>
            <person name="Bishop-Lilly K.A."/>
            <person name="Broomall S.M."/>
            <person name="Chain P.S."/>
            <person name="Chertkov O."/>
            <person name="Coyne S.R."/>
            <person name="Daligault H.E."/>
            <person name="Davenport K.W."/>
            <person name="Erkkila T."/>
            <person name="Frey K.G."/>
            <person name="Gibbons H.S."/>
            <person name="Gu W."/>
            <person name="Jaissle J."/>
            <person name="Johnson S.L."/>
            <person name="Koroleva G.I."/>
            <person name="Ladner J.T."/>
            <person name="Lo C.-C."/>
            <person name="Minogue T.D."/>
            <person name="Munk C."/>
            <person name="Palacios G.F."/>
            <person name="Redden C.L."/>
            <person name="Rosenzweig C.N."/>
            <person name="Scholz M.B."/>
            <person name="Teshima H."/>
            <person name="Xu Y."/>
        </authorList>
    </citation>
    <scope>NUCLEOTIDE SEQUENCE [LARGE SCALE GENOMIC DNA]</scope>
    <source>
        <strain evidence="15 16">8244</strain>
    </source>
</reference>
<comment type="similarity">
    <text evidence="12">Belongs to the NnrE/AIBP family.</text>
</comment>
<dbReference type="Pfam" id="PF03853">
    <property type="entry name" value="YjeF_N"/>
    <property type="match status" value="1"/>
</dbReference>
<keyword evidence="12" id="KW-0630">Potassium</keyword>
<feature type="binding site" evidence="11">
    <location>
        <begin position="539"/>
        <end position="543"/>
    </location>
    <ligand>
        <name>AMP</name>
        <dbReference type="ChEBI" id="CHEBI:456215"/>
    </ligand>
</feature>
<comment type="catalytic activity">
    <reaction evidence="9 11">
        <text>(6S)-NADHX + ADP = AMP + phosphate + NADH + H(+)</text>
        <dbReference type="Rhea" id="RHEA:32223"/>
        <dbReference type="ChEBI" id="CHEBI:15378"/>
        <dbReference type="ChEBI" id="CHEBI:43474"/>
        <dbReference type="ChEBI" id="CHEBI:57945"/>
        <dbReference type="ChEBI" id="CHEBI:64074"/>
        <dbReference type="ChEBI" id="CHEBI:456215"/>
        <dbReference type="ChEBI" id="CHEBI:456216"/>
        <dbReference type="EC" id="4.2.1.136"/>
    </reaction>
</comment>
<evidence type="ECO:0000256" key="10">
    <source>
        <dbReference type="ARBA" id="ARBA00049209"/>
    </source>
</evidence>
<dbReference type="STRING" id="44252.DJ90_4658"/>
<feature type="binding site" evidence="11">
    <location>
        <position position="502"/>
    </location>
    <ligand>
        <name>(6S)-NADPHX</name>
        <dbReference type="ChEBI" id="CHEBI:64076"/>
    </ligand>
</feature>
<comment type="function">
    <text evidence="8">Bifunctional enzyme that catalyzes the epimerization of the S- and R-forms of NAD(P)HX and the dehydration of the S-form of NAD(P)HX at the expense of ADP, which is converted to AMP. This allows the repair of both epimers of NAD(P)HX, a damaged form of NAD(P)H that is a result of enzymatic or heat-dependent hydration.</text>
</comment>
<comment type="similarity">
    <text evidence="2">In the C-terminal section; belongs to the NnrD/CARKD family.</text>
</comment>
<evidence type="ECO:0000256" key="2">
    <source>
        <dbReference type="ARBA" id="ARBA00009524"/>
    </source>
</evidence>
<feature type="domain" description="YjeF N-terminal" evidence="14">
    <location>
        <begin position="9"/>
        <end position="328"/>
    </location>
</feature>
<evidence type="ECO:0000256" key="9">
    <source>
        <dbReference type="ARBA" id="ARBA00048238"/>
    </source>
</evidence>
<dbReference type="GO" id="GO:0005524">
    <property type="term" value="F:ATP binding"/>
    <property type="evidence" value="ECO:0007669"/>
    <property type="project" value="UniProtKB-KW"/>
</dbReference>
<feature type="binding site" evidence="12">
    <location>
        <position position="253"/>
    </location>
    <ligand>
        <name>(6S)-NADPHX</name>
        <dbReference type="ChEBI" id="CHEBI:64076"/>
    </ligand>
</feature>
<dbReference type="PROSITE" id="PS51385">
    <property type="entry name" value="YJEF_N"/>
    <property type="match status" value="1"/>
</dbReference>
<keyword evidence="16" id="KW-1185">Reference proteome</keyword>
<dbReference type="EC" id="4.2.1.136" evidence="11"/>
<dbReference type="AlphaFoldDB" id="A0A090Z9S6"/>
<dbReference type="NCBIfam" id="TIGR00197">
    <property type="entry name" value="yjeF_nterm"/>
    <property type="match status" value="1"/>
</dbReference>
<comment type="catalytic activity">
    <reaction evidence="12">
        <text>(6R)-NADHX = (6S)-NADHX</text>
        <dbReference type="Rhea" id="RHEA:32215"/>
        <dbReference type="ChEBI" id="CHEBI:64074"/>
        <dbReference type="ChEBI" id="CHEBI:64075"/>
        <dbReference type="EC" id="5.1.99.6"/>
    </reaction>
</comment>
<dbReference type="GO" id="GO:0046872">
    <property type="term" value="F:metal ion binding"/>
    <property type="evidence" value="ECO:0007669"/>
    <property type="project" value="UniProtKB-KW"/>
</dbReference>
<dbReference type="GO" id="GO:0052856">
    <property type="term" value="F:NAD(P)HX epimerase activity"/>
    <property type="evidence" value="ECO:0007669"/>
    <property type="project" value="UniProtKB-UniRule"/>
</dbReference>
<dbReference type="SUPFAM" id="SSF53613">
    <property type="entry name" value="Ribokinase-like"/>
    <property type="match status" value="1"/>
</dbReference>
<feature type="binding site" evidence="12">
    <location>
        <position position="271"/>
    </location>
    <ligand>
        <name>(6S)-NADPHX</name>
        <dbReference type="ChEBI" id="CHEBI:64076"/>
    </ligand>
</feature>
<dbReference type="EC" id="5.1.99.6" evidence="12"/>
<dbReference type="PROSITE" id="PS01050">
    <property type="entry name" value="YJEF_C_2"/>
    <property type="match status" value="1"/>
</dbReference>
<feature type="binding site" evidence="11">
    <location>
        <position position="568"/>
    </location>
    <ligand>
        <name>AMP</name>
        <dbReference type="ChEBI" id="CHEBI:456215"/>
    </ligand>
</feature>
<feature type="binding site" evidence="11">
    <location>
        <position position="449"/>
    </location>
    <ligand>
        <name>(6S)-NADPHX</name>
        <dbReference type="ChEBI" id="CHEBI:64076"/>
    </ligand>
</feature>
<keyword evidence="12" id="KW-0479">Metal-binding</keyword>
<keyword evidence="5 11" id="KW-0521">NADP</keyword>
<accession>A0A090Z9S6</accession>
<evidence type="ECO:0000256" key="5">
    <source>
        <dbReference type="ARBA" id="ARBA00022857"/>
    </source>
</evidence>
<dbReference type="Pfam" id="PF01256">
    <property type="entry name" value="Carb_kinase"/>
    <property type="match status" value="1"/>
</dbReference>
<sequence length="623" mass="63687">MRFVTAEQMREIDRHAIVHMGIPSAALMENAGRAIAEEVLAFCRERRQQAGKWSRQWSVDQAAAERIYDDGWDIGVNKPLQAFGPDTRESGARHGDGGNAPIHQLARAGQSGVRVGGSIRGDVRRHGKSAFEGIEPPFGPVCPNAGGFGELGATDGYPEHWLILVGKGNNGGDGLVCARHLADAGVRVGLVYAEAPEKLGGEAALQQRIAEALGLAGAVYAPGAVASARSRGVTGIVDALLGTGAKGAPRGAYASLIREANESGLPIVAADIPSGLDADTGEAHDPCIRARITVCLAFLKAGLTQYPAAKMAGDVIVRYIGIPRELPQGVEAAGFVLTEETLRGELGVDPGLRREADGHKGTYGHVLLAAGSLPLSGAGLLAAKAALRAGCGLATWALPAALLPHVLGAVPELMLAPAASGDAGAWNAAAAGEVLRLLAARDVLAVGPGLGRFPGEDAFLRALWEGAQRPLVVDADALNILAAAGGLAAWKRRDAATVLTPHPGEMARLAGLATAEVQRDRIGLARRFALQHGVTLVLKGARTVVAAPDGRVFVGVTGHPGMATGGSGDVLTGIIAGLLAQGLDAVQAAALGVHLHGLAGERAAAARPGYPASLLAGDIIEAL</sequence>
<keyword evidence="12" id="KW-0413">Isomerase</keyword>
<comment type="catalytic activity">
    <reaction evidence="10 11">
        <text>(6S)-NADPHX + ADP = AMP + phosphate + NADPH + H(+)</text>
        <dbReference type="Rhea" id="RHEA:32235"/>
        <dbReference type="ChEBI" id="CHEBI:15378"/>
        <dbReference type="ChEBI" id="CHEBI:43474"/>
        <dbReference type="ChEBI" id="CHEBI:57783"/>
        <dbReference type="ChEBI" id="CHEBI:64076"/>
        <dbReference type="ChEBI" id="CHEBI:456215"/>
        <dbReference type="ChEBI" id="CHEBI:456216"/>
        <dbReference type="EC" id="4.2.1.136"/>
    </reaction>
</comment>
<dbReference type="InterPro" id="IPR017953">
    <property type="entry name" value="Carbohydrate_kinase_pred_CS"/>
</dbReference>
<dbReference type="CDD" id="cd01171">
    <property type="entry name" value="YXKO-related"/>
    <property type="match status" value="1"/>
</dbReference>
<feature type="binding site" evidence="11">
    <location>
        <position position="569"/>
    </location>
    <ligand>
        <name>(6S)-NADPHX</name>
        <dbReference type="ChEBI" id="CHEBI:64076"/>
    </ligand>
</feature>
<evidence type="ECO:0000313" key="15">
    <source>
        <dbReference type="EMBL" id="KFN06975.1"/>
    </source>
</evidence>
<feature type="domain" description="YjeF C-terminal" evidence="13">
    <location>
        <begin position="343"/>
        <end position="623"/>
    </location>
</feature>
<dbReference type="HAMAP" id="MF_01965">
    <property type="entry name" value="NADHX_dehydratase"/>
    <property type="match status" value="1"/>
</dbReference>
<evidence type="ECO:0000256" key="12">
    <source>
        <dbReference type="HAMAP-Rule" id="MF_01966"/>
    </source>
</evidence>
<feature type="binding site" evidence="12">
    <location>
        <position position="170"/>
    </location>
    <ligand>
        <name>K(+)</name>
        <dbReference type="ChEBI" id="CHEBI:29103"/>
    </ligand>
</feature>
<dbReference type="InterPro" id="IPR029056">
    <property type="entry name" value="Ribokinase-like"/>
</dbReference>
<organism evidence="15 16">
    <name type="scientific">Paenibacillus macerans</name>
    <name type="common">Bacillus macerans</name>
    <dbReference type="NCBI Taxonomy" id="44252"/>
    <lineage>
        <taxon>Bacteria</taxon>
        <taxon>Bacillati</taxon>
        <taxon>Bacillota</taxon>
        <taxon>Bacilli</taxon>
        <taxon>Bacillales</taxon>
        <taxon>Paenibacillaceae</taxon>
        <taxon>Paenibacillus</taxon>
    </lineage>
</organism>
<dbReference type="PROSITE" id="PS51383">
    <property type="entry name" value="YJEF_C_3"/>
    <property type="match status" value="1"/>
</dbReference>
<dbReference type="InterPro" id="IPR004443">
    <property type="entry name" value="YjeF_N_dom"/>
</dbReference>
<dbReference type="PANTHER" id="PTHR12592:SF0">
    <property type="entry name" value="ATP-DEPENDENT (S)-NAD(P)H-HYDRATE DEHYDRATASE"/>
    <property type="match status" value="1"/>
</dbReference>
<keyword evidence="4 11" id="KW-0067">ATP-binding</keyword>
<dbReference type="NCBIfam" id="TIGR00196">
    <property type="entry name" value="yjeF_cterm"/>
    <property type="match status" value="1"/>
</dbReference>
<evidence type="ECO:0000256" key="3">
    <source>
        <dbReference type="ARBA" id="ARBA00022741"/>
    </source>
</evidence>
<comment type="function">
    <text evidence="11">Catalyzes the dehydration of the S-form of NAD(P)HX at the expense of ADP, which is converted to AMP. Together with NAD(P)HX epimerase, which catalyzes the epimerization of the S- and R-forms, the enzyme allows the repair of both epimers of NAD(P)HX, a damaged form of NAD(P)H that is a result of enzymatic or heat-dependent hydration.</text>
</comment>
<name>A0A090Z9S6_PAEMA</name>
<comment type="cofactor">
    <cofactor evidence="12">
        <name>K(+)</name>
        <dbReference type="ChEBI" id="CHEBI:29103"/>
    </cofactor>
    <text evidence="12">Binds 1 potassium ion per subunit.</text>
</comment>
<comment type="caution">
    <text evidence="15">The sequence shown here is derived from an EMBL/GenBank/DDBJ whole genome shotgun (WGS) entry which is preliminary data.</text>
</comment>
<dbReference type="PANTHER" id="PTHR12592">
    <property type="entry name" value="ATP-DEPENDENT (S)-NAD(P)H-HYDRATE DEHYDRATASE FAMILY MEMBER"/>
    <property type="match status" value="1"/>
</dbReference>
<dbReference type="Proteomes" id="UP000029278">
    <property type="component" value="Unassembled WGS sequence"/>
</dbReference>
<evidence type="ECO:0000256" key="6">
    <source>
        <dbReference type="ARBA" id="ARBA00023027"/>
    </source>
</evidence>
<feature type="binding site" evidence="12">
    <location>
        <position position="238"/>
    </location>
    <ligand>
        <name>K(+)</name>
        <dbReference type="ChEBI" id="CHEBI:29103"/>
    </ligand>
</feature>
<dbReference type="Gene3D" id="3.40.50.10260">
    <property type="entry name" value="YjeF N-terminal domain"/>
    <property type="match status" value="1"/>
</dbReference>
<keyword evidence="6 11" id="KW-0520">NAD</keyword>
<feature type="binding site" evidence="12">
    <location>
        <position position="274"/>
    </location>
    <ligand>
        <name>K(+)</name>
        <dbReference type="ChEBI" id="CHEBI:29103"/>
    </ligand>
</feature>
<dbReference type="GO" id="GO:0052855">
    <property type="term" value="F:ADP-dependent NAD(P)H-hydrate dehydratase activity"/>
    <property type="evidence" value="ECO:0007669"/>
    <property type="project" value="UniProtKB-UniRule"/>
</dbReference>
<proteinExistence type="inferred from homology"/>
<dbReference type="InterPro" id="IPR000631">
    <property type="entry name" value="CARKD"/>
</dbReference>
<dbReference type="HAMAP" id="MF_01966">
    <property type="entry name" value="NADHX_epimerase"/>
    <property type="match status" value="1"/>
</dbReference>
<keyword evidence="7 11" id="KW-0456">Lyase</keyword>
<dbReference type="GO" id="GO:0046496">
    <property type="term" value="P:nicotinamide nucleotide metabolic process"/>
    <property type="evidence" value="ECO:0007669"/>
    <property type="project" value="UniProtKB-UniRule"/>
</dbReference>
<feature type="binding site" evidence="12">
    <location>
        <begin position="242"/>
        <end position="248"/>
    </location>
    <ligand>
        <name>(6S)-NADPHX</name>
        <dbReference type="ChEBI" id="CHEBI:64076"/>
    </ligand>
</feature>
<dbReference type="EMBL" id="JMQA01000036">
    <property type="protein sequence ID" value="KFN06975.1"/>
    <property type="molecule type" value="Genomic_DNA"/>
</dbReference>
<comment type="similarity">
    <text evidence="1">In the N-terminal section; belongs to the NnrE/AIBP family.</text>
</comment>
<dbReference type="PATRIC" id="fig|44252.3.peg.4049"/>
<dbReference type="HOGENOM" id="CLU_024853_4_1_9"/>
<evidence type="ECO:0000313" key="16">
    <source>
        <dbReference type="Proteomes" id="UP000029278"/>
    </source>
</evidence>
<dbReference type="SUPFAM" id="SSF64153">
    <property type="entry name" value="YjeF N-terminal domain-like"/>
    <property type="match status" value="2"/>
</dbReference>
<dbReference type="GO" id="GO:0110051">
    <property type="term" value="P:metabolite repair"/>
    <property type="evidence" value="ECO:0007669"/>
    <property type="project" value="TreeGrafter"/>
</dbReference>
<evidence type="ECO:0000256" key="11">
    <source>
        <dbReference type="HAMAP-Rule" id="MF_01965"/>
    </source>
</evidence>
<feature type="binding site" evidence="12">
    <location>
        <begin position="169"/>
        <end position="173"/>
    </location>
    <ligand>
        <name>(6S)-NADPHX</name>
        <dbReference type="ChEBI" id="CHEBI:64076"/>
    </ligand>
</feature>
<evidence type="ECO:0000259" key="14">
    <source>
        <dbReference type="PROSITE" id="PS51385"/>
    </source>
</evidence>
<dbReference type="Gene3D" id="3.40.1190.20">
    <property type="match status" value="1"/>
</dbReference>
<dbReference type="GeneID" id="77009777"/>
<feature type="binding site" evidence="11">
    <location>
        <position position="378"/>
    </location>
    <ligand>
        <name>(6S)-NADPHX</name>
        <dbReference type="ChEBI" id="CHEBI:64076"/>
    </ligand>
</feature>
<protein>
    <recommendedName>
        <fullName evidence="11 12">Multifunctional fusion protein</fullName>
    </recommendedName>
    <domain>
        <recommendedName>
            <fullName evidence="11">ADP-dependent (S)-NAD(P)H-hydrate dehydratase</fullName>
            <ecNumber evidence="11">4.2.1.136</ecNumber>
        </recommendedName>
        <alternativeName>
            <fullName evidence="11">ADP-dependent NAD(P)HX dehydratase</fullName>
        </alternativeName>
    </domain>
    <domain>
        <recommendedName>
            <fullName evidence="12">NAD(P)H-hydrate epimerase</fullName>
            <ecNumber evidence="12">5.1.99.6</ecNumber>
        </recommendedName>
        <alternativeName>
            <fullName evidence="12">NAD(P)HX epimerase</fullName>
        </alternativeName>
    </domain>
</protein>
<comment type="catalytic activity">
    <reaction evidence="12">
        <text>(6R)-NADPHX = (6S)-NADPHX</text>
        <dbReference type="Rhea" id="RHEA:32227"/>
        <dbReference type="ChEBI" id="CHEBI:64076"/>
        <dbReference type="ChEBI" id="CHEBI:64077"/>
        <dbReference type="EC" id="5.1.99.6"/>
    </reaction>
</comment>
<gene>
    <name evidence="11" type="primary">nnrD</name>
    <name evidence="12" type="synonym">nnrE</name>
    <name evidence="15" type="ORF">DJ90_4658</name>
</gene>
<dbReference type="OrthoDB" id="9806925at2"/>
<comment type="similarity">
    <text evidence="11">Belongs to the NnrD/CARKD family.</text>
</comment>
<keyword evidence="3 11" id="KW-0547">Nucleotide-binding</keyword>
<evidence type="ECO:0000256" key="1">
    <source>
        <dbReference type="ARBA" id="ARBA00006001"/>
    </source>
</evidence>
<evidence type="ECO:0000256" key="4">
    <source>
        <dbReference type="ARBA" id="ARBA00022840"/>
    </source>
</evidence>
<comment type="cofactor">
    <cofactor evidence="11">
        <name>Mg(2+)</name>
        <dbReference type="ChEBI" id="CHEBI:18420"/>
    </cofactor>
</comment>
<evidence type="ECO:0000256" key="7">
    <source>
        <dbReference type="ARBA" id="ARBA00023239"/>
    </source>
</evidence>
<dbReference type="InterPro" id="IPR036652">
    <property type="entry name" value="YjeF_N_dom_sf"/>
</dbReference>